<dbReference type="OrthoDB" id="48180at2759"/>
<dbReference type="AlphaFoldDB" id="A0A9N8E325"/>
<protein>
    <submittedName>
        <fullName evidence="2">Uncharacterized protein</fullName>
    </submittedName>
</protein>
<accession>A0A9N8E325</accession>
<organism evidence="2 4">
    <name type="scientific">Seminavis robusta</name>
    <dbReference type="NCBI Taxonomy" id="568900"/>
    <lineage>
        <taxon>Eukaryota</taxon>
        <taxon>Sar</taxon>
        <taxon>Stramenopiles</taxon>
        <taxon>Ochrophyta</taxon>
        <taxon>Bacillariophyta</taxon>
        <taxon>Bacillariophyceae</taxon>
        <taxon>Bacillariophycidae</taxon>
        <taxon>Naviculales</taxon>
        <taxon>Naviculaceae</taxon>
        <taxon>Seminavis</taxon>
    </lineage>
</organism>
<dbReference type="Proteomes" id="UP001153069">
    <property type="component" value="Unassembled WGS sequence"/>
</dbReference>
<feature type="compositionally biased region" description="Polar residues" evidence="1">
    <location>
        <begin position="1"/>
        <end position="11"/>
    </location>
</feature>
<feature type="compositionally biased region" description="Polar residues" evidence="1">
    <location>
        <begin position="73"/>
        <end position="90"/>
    </location>
</feature>
<gene>
    <name evidence="3" type="ORF">SEMRO_1716_G293150.1</name>
    <name evidence="2" type="ORF">SEMRO_493_G154170.1</name>
</gene>
<evidence type="ECO:0000256" key="1">
    <source>
        <dbReference type="SAM" id="MobiDB-lite"/>
    </source>
</evidence>
<sequence>MIAATTPSNSKPLVVTSTADTDTDDWAGVISKLEMSSSDDESDSSGIDVDDYIAGGGKFASVVDVDNLTCRTETTAPEDSASDSVTSFGSHSEEQDDGLALLLEEEEEEPVITPTKFRKMRSSIKLASLQEVIPVKEKRGSWKQLPKPDMAKLQRAQTLPTYLSNEDQEQAPKRGSGSSVSFLHVCVRSYDQTIGDNPSVSYGPPICLDWKFEELCPVSVDDYEENRGERRQLKQMGLSYYHRMAILQNAFGHSEDDLKKAQKRANSDKMKRELTRFLLPMQALEDVAQSAGRKTKRYLQRRRQSSTV</sequence>
<keyword evidence="4" id="KW-1185">Reference proteome</keyword>
<feature type="region of interest" description="Disordered" evidence="1">
    <location>
        <begin position="73"/>
        <end position="96"/>
    </location>
</feature>
<evidence type="ECO:0000313" key="3">
    <source>
        <dbReference type="EMBL" id="CAB9525713.1"/>
    </source>
</evidence>
<evidence type="ECO:0000313" key="4">
    <source>
        <dbReference type="Proteomes" id="UP001153069"/>
    </source>
</evidence>
<proteinExistence type="predicted"/>
<reference evidence="2" key="1">
    <citation type="submission" date="2020-06" db="EMBL/GenBank/DDBJ databases">
        <authorList>
            <consortium name="Plant Systems Biology data submission"/>
        </authorList>
    </citation>
    <scope>NUCLEOTIDE SEQUENCE</scope>
    <source>
        <strain evidence="2">D6</strain>
    </source>
</reference>
<dbReference type="EMBL" id="CAICTM010001714">
    <property type="protein sequence ID" value="CAB9525713.1"/>
    <property type="molecule type" value="Genomic_DNA"/>
</dbReference>
<dbReference type="EMBL" id="CAICTM010000492">
    <property type="protein sequence ID" value="CAB9511621.1"/>
    <property type="molecule type" value="Genomic_DNA"/>
</dbReference>
<feature type="region of interest" description="Disordered" evidence="1">
    <location>
        <begin position="1"/>
        <end position="20"/>
    </location>
</feature>
<evidence type="ECO:0000313" key="2">
    <source>
        <dbReference type="EMBL" id="CAB9511621.1"/>
    </source>
</evidence>
<name>A0A9N8E325_9STRA</name>
<comment type="caution">
    <text evidence="2">The sequence shown here is derived from an EMBL/GenBank/DDBJ whole genome shotgun (WGS) entry which is preliminary data.</text>
</comment>